<protein>
    <submittedName>
        <fullName evidence="2">Uncharacterized protein</fullName>
    </submittedName>
</protein>
<evidence type="ECO:0000256" key="1">
    <source>
        <dbReference type="SAM" id="Coils"/>
    </source>
</evidence>
<keyword evidence="1" id="KW-0175">Coiled coil</keyword>
<organism evidence="2 3">
    <name type="scientific">Pseudocohnilembus persalinus</name>
    <name type="common">Ciliate</name>
    <dbReference type="NCBI Taxonomy" id="266149"/>
    <lineage>
        <taxon>Eukaryota</taxon>
        <taxon>Sar</taxon>
        <taxon>Alveolata</taxon>
        <taxon>Ciliophora</taxon>
        <taxon>Intramacronucleata</taxon>
        <taxon>Oligohymenophorea</taxon>
        <taxon>Scuticociliatia</taxon>
        <taxon>Philasterida</taxon>
        <taxon>Pseudocohnilembidae</taxon>
        <taxon>Pseudocohnilembus</taxon>
    </lineage>
</organism>
<comment type="caution">
    <text evidence="2">The sequence shown here is derived from an EMBL/GenBank/DDBJ whole genome shotgun (WGS) entry which is preliminary data.</text>
</comment>
<proteinExistence type="predicted"/>
<dbReference type="AlphaFoldDB" id="A0A0V0R328"/>
<reference evidence="2 3" key="1">
    <citation type="journal article" date="2015" name="Sci. Rep.">
        <title>Genome of the facultative scuticociliatosis pathogen Pseudocohnilembus persalinus provides insight into its virulence through horizontal gene transfer.</title>
        <authorList>
            <person name="Xiong J."/>
            <person name="Wang G."/>
            <person name="Cheng J."/>
            <person name="Tian M."/>
            <person name="Pan X."/>
            <person name="Warren A."/>
            <person name="Jiang C."/>
            <person name="Yuan D."/>
            <person name="Miao W."/>
        </authorList>
    </citation>
    <scope>NUCLEOTIDE SEQUENCE [LARGE SCALE GENOMIC DNA]</scope>
    <source>
        <strain evidence="2">36N120E</strain>
    </source>
</reference>
<dbReference type="InParanoid" id="A0A0V0R328"/>
<evidence type="ECO:0000313" key="2">
    <source>
        <dbReference type="EMBL" id="KRX08730.1"/>
    </source>
</evidence>
<sequence>MGCQNSKQNKQFIKPFLQKSKIIKKNSEKDVESSVIDEINEIEQLQYLPRLLLTNNNSYNLGNAQLKNQNQKAQKLNIMENNEKLLQKKNNEFQQYQHLLAPKFNSNNKENKLMSSSSPNQMCKTINQKDMYFIKISNPQGKHVQLEYQNFKLTNLNMPRKYNISNLKQAQQKNKQELTRQRSFSNDMMLKYNDSKNAVQERLKQIQLQRRQQLKNSKYDEEKLRKIYFDECNLEDDKQQLNQPIQEKTESTE</sequence>
<dbReference type="Proteomes" id="UP000054937">
    <property type="component" value="Unassembled WGS sequence"/>
</dbReference>
<accession>A0A0V0R328</accession>
<keyword evidence="3" id="KW-1185">Reference proteome</keyword>
<dbReference type="EMBL" id="LDAU01000058">
    <property type="protein sequence ID" value="KRX08730.1"/>
    <property type="molecule type" value="Genomic_DNA"/>
</dbReference>
<feature type="coiled-coil region" evidence="1">
    <location>
        <begin position="189"/>
        <end position="216"/>
    </location>
</feature>
<gene>
    <name evidence="2" type="ORF">PPERSA_08041</name>
</gene>
<name>A0A0V0R328_PSEPJ</name>
<feature type="coiled-coil region" evidence="1">
    <location>
        <begin position="63"/>
        <end position="99"/>
    </location>
</feature>
<evidence type="ECO:0000313" key="3">
    <source>
        <dbReference type="Proteomes" id="UP000054937"/>
    </source>
</evidence>